<gene>
    <name evidence="3" type="ORF">E5676_scaffold156G00660</name>
    <name evidence="2" type="ORF">E6C27_scaffold853G00670</name>
</gene>
<dbReference type="EMBL" id="SSTE01021224">
    <property type="protein sequence ID" value="KAA0032726.1"/>
    <property type="molecule type" value="Genomic_DNA"/>
</dbReference>
<reference evidence="4 5" key="1">
    <citation type="submission" date="2019-08" db="EMBL/GenBank/DDBJ databases">
        <title>Draft genome sequences of two oriental melons (Cucumis melo L. var makuwa).</title>
        <authorList>
            <person name="Kwon S.-Y."/>
        </authorList>
    </citation>
    <scope>NUCLEOTIDE SEQUENCE [LARGE SCALE GENOMIC DNA]</scope>
    <source>
        <strain evidence="5">cv. Chang Bougi</strain>
        <strain evidence="4">cv. SW 3</strain>
        <tissue evidence="2">Leaf</tissue>
    </source>
</reference>
<evidence type="ECO:0000313" key="5">
    <source>
        <dbReference type="Proteomes" id="UP000321947"/>
    </source>
</evidence>
<feature type="domain" description="Putative plant transposon protein" evidence="1">
    <location>
        <begin position="1"/>
        <end position="60"/>
    </location>
</feature>
<comment type="caution">
    <text evidence="2">The sequence shown here is derived from an EMBL/GenBank/DDBJ whole genome shotgun (WGS) entry which is preliminary data.</text>
</comment>
<protein>
    <submittedName>
        <fullName evidence="2">Drebrin-like</fullName>
    </submittedName>
</protein>
<name>A0A5A7SRQ1_CUCMM</name>
<evidence type="ECO:0000313" key="2">
    <source>
        <dbReference type="EMBL" id="KAA0032726.1"/>
    </source>
</evidence>
<dbReference type="Proteomes" id="UP000321393">
    <property type="component" value="Unassembled WGS sequence"/>
</dbReference>
<evidence type="ECO:0000313" key="3">
    <source>
        <dbReference type="EMBL" id="TYJ98758.1"/>
    </source>
</evidence>
<accession>A0A5A7SRQ1</accession>
<dbReference type="EMBL" id="SSTD01017849">
    <property type="protein sequence ID" value="TYJ98758.1"/>
    <property type="molecule type" value="Genomic_DNA"/>
</dbReference>
<organism evidence="2 4">
    <name type="scientific">Cucumis melo var. makuwa</name>
    <name type="common">Oriental melon</name>
    <dbReference type="NCBI Taxonomy" id="1194695"/>
    <lineage>
        <taxon>Eukaryota</taxon>
        <taxon>Viridiplantae</taxon>
        <taxon>Streptophyta</taxon>
        <taxon>Embryophyta</taxon>
        <taxon>Tracheophyta</taxon>
        <taxon>Spermatophyta</taxon>
        <taxon>Magnoliopsida</taxon>
        <taxon>eudicotyledons</taxon>
        <taxon>Gunneridae</taxon>
        <taxon>Pentapetalae</taxon>
        <taxon>rosids</taxon>
        <taxon>fabids</taxon>
        <taxon>Cucurbitales</taxon>
        <taxon>Cucurbitaceae</taxon>
        <taxon>Benincaseae</taxon>
        <taxon>Cucumis</taxon>
    </lineage>
</organism>
<dbReference type="InterPro" id="IPR046796">
    <property type="entry name" value="Transposase_32_dom"/>
</dbReference>
<evidence type="ECO:0000313" key="4">
    <source>
        <dbReference type="Proteomes" id="UP000321393"/>
    </source>
</evidence>
<dbReference type="AlphaFoldDB" id="A0A5A7SRQ1"/>
<evidence type="ECO:0000259" key="1">
    <source>
        <dbReference type="Pfam" id="PF20167"/>
    </source>
</evidence>
<proteinExistence type="predicted"/>
<sequence>MPTRHDNTISMDKIVLIYCIMEELPVNVGEIICEHIFAWVKHPQGSRPFPHLIEKLCLKACPSLEKLPQVEVKDRVYTASTLYCFIAIHKNKSRLKHLKTKHEARTSIPLQEEILQPLASTLTNKTKPLSPEGSNRKVFHESFSDPTAFMDDAYKESEERAPKKSLPSPPKSTTETFIRTYKLKEAEREDEKEVDEYFIFKFMDHYICMPVEKGFEDVIKCQSNHKEMPFWSEKQLCDLELKCNNANANSQAEIDELVAWNDTHFKALLKYQQLLMCTTITMLEIPPNVVRPLTRYDPAVREVRNCPPPPL</sequence>
<dbReference type="Proteomes" id="UP000321947">
    <property type="component" value="Unassembled WGS sequence"/>
</dbReference>
<dbReference type="Pfam" id="PF20167">
    <property type="entry name" value="Transposase_32"/>
    <property type="match status" value="1"/>
</dbReference>